<dbReference type="EMBL" id="CP045652">
    <property type="protein sequence ID" value="QGA24815.1"/>
    <property type="molecule type" value="Genomic_DNA"/>
</dbReference>
<dbReference type="PANTHER" id="PTHR31157:SF1">
    <property type="entry name" value="SCP DOMAIN-CONTAINING PROTEIN"/>
    <property type="match status" value="1"/>
</dbReference>
<evidence type="ECO:0000313" key="4">
    <source>
        <dbReference type="Proteomes" id="UP000326921"/>
    </source>
</evidence>
<feature type="domain" description="SCP" evidence="2">
    <location>
        <begin position="34"/>
        <end position="182"/>
    </location>
</feature>
<evidence type="ECO:0000256" key="1">
    <source>
        <dbReference type="SAM" id="SignalP"/>
    </source>
</evidence>
<feature type="chain" id="PRO_5024995790" evidence="1">
    <location>
        <begin position="18"/>
        <end position="190"/>
    </location>
</feature>
<dbReference type="RefSeq" id="WP_153509140.1">
    <property type="nucleotide sequence ID" value="NZ_CP045652.1"/>
</dbReference>
<dbReference type="SUPFAM" id="SSF55797">
    <property type="entry name" value="PR-1-like"/>
    <property type="match status" value="1"/>
</dbReference>
<protein>
    <submittedName>
        <fullName evidence="3">CAP domain-containing protein</fullName>
    </submittedName>
</protein>
<evidence type="ECO:0000259" key="2">
    <source>
        <dbReference type="Pfam" id="PF00188"/>
    </source>
</evidence>
<dbReference type="InterPro" id="IPR014044">
    <property type="entry name" value="CAP_dom"/>
</dbReference>
<feature type="signal peptide" evidence="1">
    <location>
        <begin position="1"/>
        <end position="17"/>
    </location>
</feature>
<dbReference type="PANTHER" id="PTHR31157">
    <property type="entry name" value="SCP DOMAIN-CONTAINING PROTEIN"/>
    <property type="match status" value="1"/>
</dbReference>
<name>A0A5Q0Q448_9SPHI</name>
<keyword evidence="1" id="KW-0732">Signal</keyword>
<dbReference type="Gene3D" id="3.40.33.10">
    <property type="entry name" value="CAP"/>
    <property type="match status" value="1"/>
</dbReference>
<organism evidence="3 4">
    <name type="scientific">Sphingobacterium zhuxiongii</name>
    <dbReference type="NCBI Taxonomy" id="2662364"/>
    <lineage>
        <taxon>Bacteria</taxon>
        <taxon>Pseudomonadati</taxon>
        <taxon>Bacteroidota</taxon>
        <taxon>Sphingobacteriia</taxon>
        <taxon>Sphingobacteriales</taxon>
        <taxon>Sphingobacteriaceae</taxon>
        <taxon>Sphingobacterium</taxon>
    </lineage>
</organism>
<dbReference type="CDD" id="cd05379">
    <property type="entry name" value="CAP_bacterial"/>
    <property type="match status" value="1"/>
</dbReference>
<reference evidence="3 4" key="1">
    <citation type="submission" date="2019-10" db="EMBL/GenBank/DDBJ databases">
        <authorList>
            <person name="Dong K."/>
        </authorList>
    </citation>
    <scope>NUCLEOTIDE SEQUENCE [LARGE SCALE GENOMIC DNA]</scope>
    <source>
        <strain evidence="4">dk4302</strain>
    </source>
</reference>
<proteinExistence type="predicted"/>
<dbReference type="KEGG" id="sphe:GFH32_00055"/>
<dbReference type="Pfam" id="PF00188">
    <property type="entry name" value="CAP"/>
    <property type="match status" value="1"/>
</dbReference>
<dbReference type="Proteomes" id="UP000326921">
    <property type="component" value="Chromosome"/>
</dbReference>
<keyword evidence="4" id="KW-1185">Reference proteome</keyword>
<sequence>MRYLLLAIILWANPLFAQKNIKIDRSEAKQAYEYLNKIRTNPEKYRRSLQISNINKVTRTKLSWNNKLAKAAEYRAYDMANRNYFDHTNPEGIGPNFYIQEAGYDLNKDWLKRKSNNNFESIAANHESGNDAIDAFIIGHGSPGKMHRKHLLGMDQWNGSLQDVGIGFARVPRGSTYKTYICVIIAKHDW</sequence>
<dbReference type="InterPro" id="IPR035940">
    <property type="entry name" value="CAP_sf"/>
</dbReference>
<evidence type="ECO:0000313" key="3">
    <source>
        <dbReference type="EMBL" id="QGA24815.1"/>
    </source>
</evidence>
<dbReference type="AlphaFoldDB" id="A0A5Q0Q448"/>
<gene>
    <name evidence="3" type="ORF">GFH32_00055</name>
</gene>
<accession>A0A5Q0Q448</accession>